<accession>A0A835R2Q6</accession>
<dbReference type="Gene3D" id="3.10.310.40">
    <property type="match status" value="1"/>
</dbReference>
<keyword evidence="11" id="KW-0175">Coiled coil</keyword>
<evidence type="ECO:0000256" key="7">
    <source>
        <dbReference type="ARBA" id="ARBA00022840"/>
    </source>
</evidence>
<dbReference type="Gene3D" id="3.30.980.10">
    <property type="entry name" value="Threonyl-trna Synthetase, Chain A, domain 2"/>
    <property type="match status" value="1"/>
</dbReference>
<dbReference type="GO" id="GO:0005829">
    <property type="term" value="C:cytosol"/>
    <property type="evidence" value="ECO:0007669"/>
    <property type="project" value="TreeGrafter"/>
</dbReference>
<dbReference type="EC" id="6.1.1.7" evidence="2"/>
<keyword evidence="9" id="KW-0648">Protein biosynthesis</keyword>
<evidence type="ECO:0000256" key="4">
    <source>
        <dbReference type="ARBA" id="ARBA00022555"/>
    </source>
</evidence>
<organism evidence="13 14">
    <name type="scientific">Vanilla planifolia</name>
    <name type="common">Vanilla</name>
    <dbReference type="NCBI Taxonomy" id="51239"/>
    <lineage>
        <taxon>Eukaryota</taxon>
        <taxon>Viridiplantae</taxon>
        <taxon>Streptophyta</taxon>
        <taxon>Embryophyta</taxon>
        <taxon>Tracheophyta</taxon>
        <taxon>Spermatophyta</taxon>
        <taxon>Magnoliopsida</taxon>
        <taxon>Liliopsida</taxon>
        <taxon>Asparagales</taxon>
        <taxon>Orchidaceae</taxon>
        <taxon>Vanilloideae</taxon>
        <taxon>Vanilleae</taxon>
        <taxon>Vanilla</taxon>
    </lineage>
</organism>
<dbReference type="GO" id="GO:0004813">
    <property type="term" value="F:alanine-tRNA ligase activity"/>
    <property type="evidence" value="ECO:0007669"/>
    <property type="project" value="UniProtKB-EC"/>
</dbReference>
<evidence type="ECO:0000256" key="8">
    <source>
        <dbReference type="ARBA" id="ARBA00022884"/>
    </source>
</evidence>
<dbReference type="InterPro" id="IPR003156">
    <property type="entry name" value="DHHA1_dom"/>
</dbReference>
<dbReference type="InterPro" id="IPR012947">
    <property type="entry name" value="tRNA_SAD"/>
</dbReference>
<dbReference type="EMBL" id="JADCNM010000005">
    <property type="protein sequence ID" value="KAG0482533.1"/>
    <property type="molecule type" value="Genomic_DNA"/>
</dbReference>
<feature type="domain" description="Threonyl/alanyl tRNA synthetase SAD" evidence="12">
    <location>
        <begin position="7"/>
        <end position="50"/>
    </location>
</feature>
<dbReference type="AlphaFoldDB" id="A0A835R2Q6"/>
<keyword evidence="5" id="KW-0436">Ligase</keyword>
<dbReference type="GO" id="GO:0005524">
    <property type="term" value="F:ATP binding"/>
    <property type="evidence" value="ECO:0007669"/>
    <property type="project" value="UniProtKB-KW"/>
</dbReference>
<dbReference type="InterPro" id="IPR050058">
    <property type="entry name" value="Ala-tRNA_ligase"/>
</dbReference>
<dbReference type="Proteomes" id="UP000639772">
    <property type="component" value="Unassembled WGS sequence"/>
</dbReference>
<dbReference type="Pfam" id="PF07973">
    <property type="entry name" value="tRNA_SAD"/>
    <property type="match status" value="1"/>
</dbReference>
<keyword evidence="8" id="KW-0694">RNA-binding</keyword>
<gene>
    <name evidence="13" type="ORF">HPP92_010617</name>
</gene>
<evidence type="ECO:0000256" key="3">
    <source>
        <dbReference type="ARBA" id="ARBA00017959"/>
    </source>
</evidence>
<dbReference type="Gene3D" id="6.10.250.550">
    <property type="match status" value="1"/>
</dbReference>
<dbReference type="FunFam" id="3.10.310.40:FF:000001">
    <property type="entry name" value="Alanine--tRNA ligase"/>
    <property type="match status" value="1"/>
</dbReference>
<feature type="coiled-coil region" evidence="11">
    <location>
        <begin position="86"/>
        <end position="113"/>
    </location>
</feature>
<proteinExistence type="inferred from homology"/>
<dbReference type="InterPro" id="IPR018163">
    <property type="entry name" value="Thr/Ala-tRNA-synth_IIc_edit"/>
</dbReference>
<evidence type="ECO:0000313" key="13">
    <source>
        <dbReference type="EMBL" id="KAG0482533.1"/>
    </source>
</evidence>
<dbReference type="GO" id="GO:0000049">
    <property type="term" value="F:tRNA binding"/>
    <property type="evidence" value="ECO:0007669"/>
    <property type="project" value="UniProtKB-KW"/>
</dbReference>
<dbReference type="GO" id="GO:0002161">
    <property type="term" value="F:aminoacyl-tRNA deacylase activity"/>
    <property type="evidence" value="ECO:0007669"/>
    <property type="project" value="TreeGrafter"/>
</dbReference>
<evidence type="ECO:0000256" key="11">
    <source>
        <dbReference type="SAM" id="Coils"/>
    </source>
</evidence>
<evidence type="ECO:0000256" key="5">
    <source>
        <dbReference type="ARBA" id="ARBA00022598"/>
    </source>
</evidence>
<sequence length="237" mass="25228">MKRTHEVRVVEVPGVSMELCGGTHVTNTSEIRGFRIISEQAIASGIRRIEAVAGEAFIKYVIARDSQMRSLCSMLKLRAEDVSVRVETILDELRTTKNEVLALRKKIAVLKAASFKDETLDVGTSNIRVLVESMDDTDADALKSACEYLIDSVLDPAAIVLGSCPGDGKVSLVAAFSPSVVGMGLHAGKFIGKIAKMCGGGGGGKPNFSQAGGRRPEKLIDALEKARAELIAALRDG</sequence>
<protein>
    <recommendedName>
        <fullName evidence="3">Alanine--tRNA ligase</fullName>
        <ecNumber evidence="2">6.1.1.7</ecNumber>
    </recommendedName>
</protein>
<evidence type="ECO:0000256" key="10">
    <source>
        <dbReference type="ARBA" id="ARBA00023146"/>
    </source>
</evidence>
<evidence type="ECO:0000259" key="12">
    <source>
        <dbReference type="SMART" id="SM00863"/>
    </source>
</evidence>
<evidence type="ECO:0000256" key="6">
    <source>
        <dbReference type="ARBA" id="ARBA00022741"/>
    </source>
</evidence>
<dbReference type="PANTHER" id="PTHR11777">
    <property type="entry name" value="ALANYL-TRNA SYNTHETASE"/>
    <property type="match status" value="1"/>
</dbReference>
<dbReference type="SMART" id="SM00863">
    <property type="entry name" value="tRNA_SAD"/>
    <property type="match status" value="1"/>
</dbReference>
<evidence type="ECO:0000256" key="9">
    <source>
        <dbReference type="ARBA" id="ARBA00022917"/>
    </source>
</evidence>
<dbReference type="GO" id="GO:0006419">
    <property type="term" value="P:alanyl-tRNA aminoacylation"/>
    <property type="evidence" value="ECO:0007669"/>
    <property type="project" value="TreeGrafter"/>
</dbReference>
<evidence type="ECO:0000256" key="2">
    <source>
        <dbReference type="ARBA" id="ARBA00013168"/>
    </source>
</evidence>
<keyword evidence="4" id="KW-0820">tRNA-binding</keyword>
<keyword evidence="6" id="KW-0547">Nucleotide-binding</keyword>
<evidence type="ECO:0000313" key="14">
    <source>
        <dbReference type="Proteomes" id="UP000639772"/>
    </source>
</evidence>
<dbReference type="PANTHER" id="PTHR11777:SF9">
    <property type="entry name" value="ALANINE--TRNA LIGASE, CYTOPLASMIC"/>
    <property type="match status" value="1"/>
</dbReference>
<keyword evidence="7" id="KW-0067">ATP-binding</keyword>
<evidence type="ECO:0000256" key="1">
    <source>
        <dbReference type="ARBA" id="ARBA00008226"/>
    </source>
</evidence>
<dbReference type="OrthoDB" id="2423964at2759"/>
<comment type="caution">
    <text evidence="13">The sequence shown here is derived from an EMBL/GenBank/DDBJ whole genome shotgun (WGS) entry which is preliminary data.</text>
</comment>
<dbReference type="SUPFAM" id="SSF55186">
    <property type="entry name" value="ThrRS/AlaRS common domain"/>
    <property type="match status" value="1"/>
</dbReference>
<name>A0A835R2Q6_VANPL</name>
<dbReference type="Pfam" id="PF02272">
    <property type="entry name" value="DHHA1"/>
    <property type="match status" value="1"/>
</dbReference>
<reference evidence="13 14" key="1">
    <citation type="journal article" date="2020" name="Nat. Food">
        <title>A phased Vanilla planifolia genome enables genetic improvement of flavour and production.</title>
        <authorList>
            <person name="Hasing T."/>
            <person name="Tang H."/>
            <person name="Brym M."/>
            <person name="Khazi F."/>
            <person name="Huang T."/>
            <person name="Chambers A.H."/>
        </authorList>
    </citation>
    <scope>NUCLEOTIDE SEQUENCE [LARGE SCALE GENOMIC DNA]</scope>
    <source>
        <tissue evidence="13">Leaf</tissue>
    </source>
</reference>
<keyword evidence="10" id="KW-0030">Aminoacyl-tRNA synthetase</keyword>
<comment type="similarity">
    <text evidence="1">Belongs to the class-II aminoacyl-tRNA synthetase family.</text>
</comment>